<keyword evidence="2 9" id="KW-1003">Cell membrane</keyword>
<dbReference type="HAMAP" id="MF_00911">
    <property type="entry name" value="FtsQ_subfam"/>
    <property type="match status" value="1"/>
</dbReference>
<evidence type="ECO:0000256" key="3">
    <source>
        <dbReference type="ARBA" id="ARBA00022519"/>
    </source>
</evidence>
<comment type="subunit">
    <text evidence="9">Part of a complex composed of FtsB, FtsL and FtsQ.</text>
</comment>
<gene>
    <name evidence="9" type="primary">ftsQ</name>
    <name evidence="11" type="ORF">H010_16344</name>
</gene>
<keyword evidence="8 9" id="KW-0131">Cell cycle</keyword>
<proteinExistence type="inferred from homology"/>
<reference evidence="11" key="1">
    <citation type="submission" date="2013-01" db="EMBL/GenBank/DDBJ databases">
        <title>Genome draft of Hydrogenophaga taeniospiralis 2K1.</title>
        <authorList>
            <person name="Gomila M."/>
            <person name="Lalucat J."/>
        </authorList>
    </citation>
    <scope>NUCLEOTIDE SEQUENCE</scope>
    <source>
        <strain evidence="11">CCUG 15921</strain>
    </source>
</reference>
<dbReference type="RefSeq" id="WP_068167330.1">
    <property type="nucleotide sequence ID" value="NZ_AOGK01000014.1"/>
</dbReference>
<evidence type="ECO:0000256" key="6">
    <source>
        <dbReference type="ARBA" id="ARBA00022989"/>
    </source>
</evidence>
<accession>A0A9X4NVA5</accession>
<keyword evidence="4 9" id="KW-0132">Cell division</keyword>
<dbReference type="PANTHER" id="PTHR35851:SF1">
    <property type="entry name" value="CELL DIVISION PROTEIN FTSQ"/>
    <property type="match status" value="1"/>
</dbReference>
<protein>
    <recommendedName>
        <fullName evidence="9">Cell division protein FtsQ</fullName>
    </recommendedName>
</protein>
<comment type="subcellular location">
    <subcellularLocation>
        <location evidence="9">Cell inner membrane</location>
        <topology evidence="9">Single-pass type II membrane protein</topology>
    </subcellularLocation>
    <subcellularLocation>
        <location evidence="1">Membrane</location>
    </subcellularLocation>
    <text evidence="9">Localizes to the division septum.</text>
</comment>
<evidence type="ECO:0000256" key="1">
    <source>
        <dbReference type="ARBA" id="ARBA00004370"/>
    </source>
</evidence>
<dbReference type="Gene3D" id="3.10.20.310">
    <property type="entry name" value="membrane protein fhac"/>
    <property type="match status" value="1"/>
</dbReference>
<keyword evidence="7 9" id="KW-0472">Membrane</keyword>
<dbReference type="GO" id="GO:0043093">
    <property type="term" value="P:FtsZ-dependent cytokinesis"/>
    <property type="evidence" value="ECO:0007669"/>
    <property type="project" value="UniProtKB-UniRule"/>
</dbReference>
<sequence>MPHTDLPLDVKLMTVVTHVLVVLFAALCLGAFGTWLVRHPVWTVRAITVHGDVAHQNAVTFRAQLASQMKSSLSGSFLTLDLQQVRRLFESVPWVRQAVVQREFPNRLRVTIEEHQPVAWWGPSGSGQLVNRLGEVFDASPDDSDGLPELIGPADHAPQVWALYQLLSAEFSRLELVVERLELNERGSWRAVLDSGARIELGRGSPDELLERARRFTGTLSQLTERYPGALQSVDLRYPNGYALRMRGVTTLSEDSPGKVTNTR</sequence>
<dbReference type="PROSITE" id="PS51779">
    <property type="entry name" value="POTRA"/>
    <property type="match status" value="1"/>
</dbReference>
<keyword evidence="12" id="KW-1185">Reference proteome</keyword>
<keyword evidence="6 9" id="KW-1133">Transmembrane helix</keyword>
<dbReference type="GO" id="GO:0032153">
    <property type="term" value="C:cell division site"/>
    <property type="evidence" value="ECO:0007669"/>
    <property type="project" value="UniProtKB-UniRule"/>
</dbReference>
<dbReference type="Pfam" id="PF08478">
    <property type="entry name" value="POTRA_1"/>
    <property type="match status" value="1"/>
</dbReference>
<comment type="caution">
    <text evidence="11">The sequence shown here is derived from an EMBL/GenBank/DDBJ whole genome shotgun (WGS) entry which is preliminary data.</text>
</comment>
<keyword evidence="3 9" id="KW-0997">Cell inner membrane</keyword>
<dbReference type="InterPro" id="IPR005548">
    <property type="entry name" value="Cell_div_FtsQ/DivIB_C"/>
</dbReference>
<dbReference type="InterPro" id="IPR045335">
    <property type="entry name" value="FtsQ_C_sf"/>
</dbReference>
<dbReference type="Proteomes" id="UP001152876">
    <property type="component" value="Unassembled WGS sequence"/>
</dbReference>
<evidence type="ECO:0000256" key="4">
    <source>
        <dbReference type="ARBA" id="ARBA00022618"/>
    </source>
</evidence>
<dbReference type="OrthoDB" id="9790370at2"/>
<dbReference type="PANTHER" id="PTHR35851">
    <property type="entry name" value="CELL DIVISION PROTEIN FTSQ"/>
    <property type="match status" value="1"/>
</dbReference>
<evidence type="ECO:0000313" key="11">
    <source>
        <dbReference type="EMBL" id="MDG5976839.1"/>
    </source>
</evidence>
<keyword evidence="5 9" id="KW-0812">Transmembrane</keyword>
<dbReference type="InterPro" id="IPR034746">
    <property type="entry name" value="POTRA"/>
</dbReference>
<dbReference type="InterPro" id="IPR013685">
    <property type="entry name" value="POTRA_FtsQ_type"/>
</dbReference>
<organism evidence="11 12">
    <name type="scientific">Hydrogenophaga taeniospiralis CCUG 15921</name>
    <dbReference type="NCBI Taxonomy" id="1281780"/>
    <lineage>
        <taxon>Bacteria</taxon>
        <taxon>Pseudomonadati</taxon>
        <taxon>Pseudomonadota</taxon>
        <taxon>Betaproteobacteria</taxon>
        <taxon>Burkholderiales</taxon>
        <taxon>Comamonadaceae</taxon>
        <taxon>Hydrogenophaga</taxon>
    </lineage>
</organism>
<evidence type="ECO:0000256" key="5">
    <source>
        <dbReference type="ARBA" id="ARBA00022692"/>
    </source>
</evidence>
<dbReference type="Pfam" id="PF03799">
    <property type="entry name" value="FtsQ_DivIB_C"/>
    <property type="match status" value="1"/>
</dbReference>
<evidence type="ECO:0000256" key="8">
    <source>
        <dbReference type="ARBA" id="ARBA00023306"/>
    </source>
</evidence>
<dbReference type="GO" id="GO:0090529">
    <property type="term" value="P:cell septum assembly"/>
    <property type="evidence" value="ECO:0007669"/>
    <property type="project" value="InterPro"/>
</dbReference>
<comment type="function">
    <text evidence="9">Essential cell division protein. May link together the upstream cell division proteins, which are predominantly cytoplasmic, with the downstream cell division proteins, which are predominantly periplasmic. May control correct divisome assembly.</text>
</comment>
<evidence type="ECO:0000256" key="2">
    <source>
        <dbReference type="ARBA" id="ARBA00022475"/>
    </source>
</evidence>
<dbReference type="AlphaFoldDB" id="A0A9X4NVA5"/>
<evidence type="ECO:0000259" key="10">
    <source>
        <dbReference type="PROSITE" id="PS51779"/>
    </source>
</evidence>
<dbReference type="GO" id="GO:0005886">
    <property type="term" value="C:plasma membrane"/>
    <property type="evidence" value="ECO:0007669"/>
    <property type="project" value="UniProtKB-SubCell"/>
</dbReference>
<feature type="domain" description="POTRA" evidence="10">
    <location>
        <begin position="42"/>
        <end position="115"/>
    </location>
</feature>
<comment type="similarity">
    <text evidence="9">Belongs to the FtsQ/DivIB family. FtsQ subfamily.</text>
</comment>
<dbReference type="InterPro" id="IPR026579">
    <property type="entry name" value="FtsQ"/>
</dbReference>
<evidence type="ECO:0000313" key="12">
    <source>
        <dbReference type="Proteomes" id="UP001152876"/>
    </source>
</evidence>
<name>A0A9X4NVA5_9BURK</name>
<dbReference type="EMBL" id="AOGK01000014">
    <property type="protein sequence ID" value="MDG5976839.1"/>
    <property type="molecule type" value="Genomic_DNA"/>
</dbReference>
<feature type="transmembrane region" description="Helical" evidence="9">
    <location>
        <begin position="12"/>
        <end position="37"/>
    </location>
</feature>
<evidence type="ECO:0000256" key="7">
    <source>
        <dbReference type="ARBA" id="ARBA00023136"/>
    </source>
</evidence>
<evidence type="ECO:0000256" key="9">
    <source>
        <dbReference type="HAMAP-Rule" id="MF_00911"/>
    </source>
</evidence>
<dbReference type="Gene3D" id="3.40.50.11690">
    <property type="entry name" value="Cell division protein FtsQ/DivIB"/>
    <property type="match status" value="1"/>
</dbReference>